<dbReference type="InterPro" id="IPR050861">
    <property type="entry name" value="Dihydroxyacetone_Kinase"/>
</dbReference>
<dbReference type="AlphaFoldDB" id="A0A7Z0D1C0"/>
<dbReference type="GO" id="GO:0006796">
    <property type="term" value="P:phosphate-containing compound metabolic process"/>
    <property type="evidence" value="ECO:0007669"/>
    <property type="project" value="UniProtKB-ARBA"/>
</dbReference>
<sequence length="579" mass="58829">MTTLYNDPAKFADDMLAGFVDAHDDLVRAVPGGVVRAPRPRKGKVAVVVGGGSGHYPAFCGVVGPGFADGAVVGNVFTSPSTRQAVTVARAADAGGGVLLTYGNYAGDVMNFGLAEQRLNDAGIPARTVLVTDDVASASADEEGKRRGIAGDFAVFKIASAAAEEGLDLDGVADAATRANAATRSLGVAFDGCTMPGADEPLFTVPDGKVALGLGIHGEPGISEHESMTADELARLLVDGVLAERPAGAGTRVTAILNGLGRTKYEELFIVWKAVAALLRDEGLDVAAPEVGELVTSLDMAGCSLTLVFLDDDLERWWSAPALSPAYTKAPAAGWEVSEGERAAAIDPAELDPMAGIEPAGEQGRRTTGRILAALEAVGDVLHDHEDELGRIDAVAGDGDHGRGMVKGIDACLRTARAAAEKDAGPADALRIAGDAWATEAGGTSGVLWGAALAAFGARLPGDHRCETADLAAAAEAALDAVRNLGKAQVGDKTLVDALVPFVDSLKEAAGSSSDSASGVAWRRAAEAATTAARQTADLTPKLGRARPLADKSVGTPDAGATSLGMVVTAAADAAWPDD</sequence>
<evidence type="ECO:0000313" key="9">
    <source>
        <dbReference type="Proteomes" id="UP000539111"/>
    </source>
</evidence>
<dbReference type="Proteomes" id="UP000539111">
    <property type="component" value="Unassembled WGS sequence"/>
</dbReference>
<evidence type="ECO:0000256" key="1">
    <source>
        <dbReference type="ARBA" id="ARBA00022679"/>
    </source>
</evidence>
<dbReference type="InterPro" id="IPR004006">
    <property type="entry name" value="DhaK_dom"/>
</dbReference>
<keyword evidence="2" id="KW-0547">Nucleotide-binding</keyword>
<dbReference type="EC" id="2.7.1.29" evidence="8"/>
<dbReference type="Gene3D" id="1.25.40.340">
    <property type="match status" value="1"/>
</dbReference>
<gene>
    <name evidence="8" type="ORF">BJY26_000303</name>
</gene>
<dbReference type="NCBIfam" id="NF011049">
    <property type="entry name" value="PRK14479.1"/>
    <property type="match status" value="1"/>
</dbReference>
<dbReference type="GO" id="GO:0019563">
    <property type="term" value="P:glycerol catabolic process"/>
    <property type="evidence" value="ECO:0007669"/>
    <property type="project" value="TreeGrafter"/>
</dbReference>
<keyword evidence="1 8" id="KW-0808">Transferase</keyword>
<dbReference type="GO" id="GO:0005524">
    <property type="term" value="F:ATP binding"/>
    <property type="evidence" value="ECO:0007669"/>
    <property type="project" value="UniProtKB-KW"/>
</dbReference>
<protein>
    <submittedName>
        <fullName evidence="8">Dihydroxyacetone kinase</fullName>
        <ecNumber evidence="8">2.7.1.29</ecNumber>
    </submittedName>
</protein>
<dbReference type="PANTHER" id="PTHR28629">
    <property type="entry name" value="TRIOKINASE/FMN CYCLASE"/>
    <property type="match status" value="1"/>
</dbReference>
<comment type="caution">
    <text evidence="8">The sequence shown here is derived from an EMBL/GenBank/DDBJ whole genome shotgun (WGS) entry which is preliminary data.</text>
</comment>
<dbReference type="Pfam" id="PF02733">
    <property type="entry name" value="Dak1"/>
    <property type="match status" value="1"/>
</dbReference>
<evidence type="ECO:0000259" key="6">
    <source>
        <dbReference type="PROSITE" id="PS51480"/>
    </source>
</evidence>
<dbReference type="EMBL" id="JACBZP010000001">
    <property type="protein sequence ID" value="NYI65997.1"/>
    <property type="molecule type" value="Genomic_DNA"/>
</dbReference>
<name>A0A7Z0D1C0_9MICO</name>
<keyword evidence="3 8" id="KW-0418">Kinase</keyword>
<evidence type="ECO:0000256" key="4">
    <source>
        <dbReference type="ARBA" id="ARBA00022840"/>
    </source>
</evidence>
<dbReference type="SUPFAM" id="SSF82549">
    <property type="entry name" value="DAK1/DegV-like"/>
    <property type="match status" value="1"/>
</dbReference>
<dbReference type="InterPro" id="IPR036117">
    <property type="entry name" value="DhaL_dom_sf"/>
</dbReference>
<evidence type="ECO:0000256" key="5">
    <source>
        <dbReference type="SAM" id="MobiDB-lite"/>
    </source>
</evidence>
<dbReference type="FunFam" id="1.25.40.340:FF:000002">
    <property type="entry name" value="Dihydroxyacetone kinase, L subunit"/>
    <property type="match status" value="1"/>
</dbReference>
<dbReference type="Gene3D" id="3.40.50.10440">
    <property type="entry name" value="Dihydroxyacetone kinase, domain 1"/>
    <property type="match status" value="1"/>
</dbReference>
<dbReference type="SMART" id="SM01120">
    <property type="entry name" value="Dak2"/>
    <property type="match status" value="1"/>
</dbReference>
<dbReference type="PROSITE" id="PS51480">
    <property type="entry name" value="DHAL"/>
    <property type="match status" value="1"/>
</dbReference>
<dbReference type="GO" id="GO:0005829">
    <property type="term" value="C:cytosol"/>
    <property type="evidence" value="ECO:0007669"/>
    <property type="project" value="TreeGrafter"/>
</dbReference>
<dbReference type="GO" id="GO:0004371">
    <property type="term" value="F:glycerone kinase activity"/>
    <property type="evidence" value="ECO:0007669"/>
    <property type="project" value="UniProtKB-EC"/>
</dbReference>
<evidence type="ECO:0000259" key="7">
    <source>
        <dbReference type="PROSITE" id="PS51481"/>
    </source>
</evidence>
<dbReference type="Pfam" id="PF02734">
    <property type="entry name" value="Dak2"/>
    <property type="match status" value="1"/>
</dbReference>
<feature type="domain" description="DhaK" evidence="7">
    <location>
        <begin position="7"/>
        <end position="327"/>
    </location>
</feature>
<dbReference type="InterPro" id="IPR004007">
    <property type="entry name" value="DhaL_dom"/>
</dbReference>
<dbReference type="FunFam" id="3.40.50.10440:FF:000003">
    <property type="entry name" value="Homodimeric dihydroxyacetone kinase"/>
    <property type="match status" value="1"/>
</dbReference>
<dbReference type="Gene3D" id="3.30.1180.20">
    <property type="entry name" value="Dihydroxyacetone kinase, domain 2"/>
    <property type="match status" value="1"/>
</dbReference>
<dbReference type="RefSeq" id="WP_179425083.1">
    <property type="nucleotide sequence ID" value="NZ_JACBZP010000001.1"/>
</dbReference>
<proteinExistence type="predicted"/>
<dbReference type="PANTHER" id="PTHR28629:SF4">
    <property type="entry name" value="TRIOKINASE_FMN CYCLASE"/>
    <property type="match status" value="1"/>
</dbReference>
<reference evidence="8 9" key="1">
    <citation type="submission" date="2020-07" db="EMBL/GenBank/DDBJ databases">
        <title>Sequencing the genomes of 1000 actinobacteria strains.</title>
        <authorList>
            <person name="Klenk H.-P."/>
        </authorList>
    </citation>
    <scope>NUCLEOTIDE SEQUENCE [LARGE SCALE GENOMIC DNA]</scope>
    <source>
        <strain evidence="8 9">DSM 26341</strain>
    </source>
</reference>
<keyword evidence="9" id="KW-1185">Reference proteome</keyword>
<feature type="region of interest" description="Disordered" evidence="5">
    <location>
        <begin position="531"/>
        <end position="556"/>
    </location>
</feature>
<evidence type="ECO:0000313" key="8">
    <source>
        <dbReference type="EMBL" id="NYI65997.1"/>
    </source>
</evidence>
<keyword evidence="4" id="KW-0067">ATP-binding</keyword>
<organism evidence="8 9">
    <name type="scientific">Spelaeicoccus albus</name>
    <dbReference type="NCBI Taxonomy" id="1280376"/>
    <lineage>
        <taxon>Bacteria</taxon>
        <taxon>Bacillati</taxon>
        <taxon>Actinomycetota</taxon>
        <taxon>Actinomycetes</taxon>
        <taxon>Micrococcales</taxon>
        <taxon>Brevibacteriaceae</taxon>
        <taxon>Spelaeicoccus</taxon>
    </lineage>
</organism>
<dbReference type="PROSITE" id="PS51481">
    <property type="entry name" value="DHAK"/>
    <property type="match status" value="1"/>
</dbReference>
<evidence type="ECO:0000256" key="2">
    <source>
        <dbReference type="ARBA" id="ARBA00022741"/>
    </source>
</evidence>
<evidence type="ECO:0000256" key="3">
    <source>
        <dbReference type="ARBA" id="ARBA00022777"/>
    </source>
</evidence>
<accession>A0A7Z0D1C0</accession>
<feature type="domain" description="DhaL" evidence="6">
    <location>
        <begin position="369"/>
        <end position="573"/>
    </location>
</feature>
<dbReference type="SUPFAM" id="SSF101473">
    <property type="entry name" value="DhaL-like"/>
    <property type="match status" value="1"/>
</dbReference>